<dbReference type="RefSeq" id="WP_264488305.1">
    <property type="nucleotide sequence ID" value="NZ_JAPDDT010000007.1"/>
</dbReference>
<proteinExistence type="predicted"/>
<dbReference type="Gene3D" id="2.40.160.10">
    <property type="entry name" value="Porin"/>
    <property type="match status" value="1"/>
</dbReference>
<dbReference type="EMBL" id="JAPDDT010000007">
    <property type="protein sequence ID" value="MCW1924198.1"/>
    <property type="molecule type" value="Genomic_DNA"/>
</dbReference>
<accession>A0ABT3GL01</accession>
<keyword evidence="3" id="KW-1185">Reference proteome</keyword>
<dbReference type="Proteomes" id="UP001320876">
    <property type="component" value="Unassembled WGS sequence"/>
</dbReference>
<sequence length="437" mass="48692">MNRAAALLLCPALLLADGDSHSGHQHHDHDHGHPGHLPGSPHHPHLEKEEDKNDWFHFHPHLNAAMAIGGSTSEKNLGLIRGSHAPIDDGFNLQGIELGGVMEFGERVSVHANHNVFWDRFDGWGSEWEEGYATVELPGEGVFRGGQFFAPFGHENTLHLHDRQFVEPPISMIRLLGEEGLVVLGTELSWPLPGTDERWLLRFGYGQTRDHEHGATRELRREAYLEAVEHAGEHHEEEEEEEGEHHHHHGHGFAGNGGTYDAEEAYLDDGFFFGRLETKPGLKVIERAGLSLAAGENGFGRTTWTAGADVFGECEAGGRPVWWRGEAFYRAVEARDAAGIKGDYDELGIYAASGIEFTEDWTLGARIEWASGNRMSGNERRWRAAANIGRAFHLAENADVHTRLQYTYDRLGGYADEHTVWLQFVLNLGAAEHGHNH</sequence>
<dbReference type="InterPro" id="IPR023614">
    <property type="entry name" value="Porin_dom_sf"/>
</dbReference>
<reference evidence="2 3" key="1">
    <citation type="submission" date="2022-10" db="EMBL/GenBank/DDBJ databases">
        <title>Luteolibacter arcticus strain CCTCC AB 2014275, whole genome shotgun sequencing project.</title>
        <authorList>
            <person name="Zhao G."/>
            <person name="Shen L."/>
        </authorList>
    </citation>
    <scope>NUCLEOTIDE SEQUENCE [LARGE SCALE GENOMIC DNA]</scope>
    <source>
        <strain evidence="2 3">CCTCC AB 2014275</strain>
    </source>
</reference>
<comment type="caution">
    <text evidence="2">The sequence shown here is derived from an EMBL/GenBank/DDBJ whole genome shotgun (WGS) entry which is preliminary data.</text>
</comment>
<feature type="region of interest" description="Disordered" evidence="1">
    <location>
        <begin position="230"/>
        <end position="255"/>
    </location>
</feature>
<evidence type="ECO:0000313" key="3">
    <source>
        <dbReference type="Proteomes" id="UP001320876"/>
    </source>
</evidence>
<evidence type="ECO:0000313" key="2">
    <source>
        <dbReference type="EMBL" id="MCW1924198.1"/>
    </source>
</evidence>
<feature type="compositionally biased region" description="Basic and acidic residues" evidence="1">
    <location>
        <begin position="19"/>
        <end position="33"/>
    </location>
</feature>
<name>A0ABT3GL01_9BACT</name>
<protein>
    <recommendedName>
        <fullName evidence="4">TonB-dependent receptor</fullName>
    </recommendedName>
</protein>
<evidence type="ECO:0008006" key="4">
    <source>
        <dbReference type="Google" id="ProtNLM"/>
    </source>
</evidence>
<gene>
    <name evidence="2" type="ORF">OKA05_16650</name>
</gene>
<feature type="region of interest" description="Disordered" evidence="1">
    <location>
        <begin position="19"/>
        <end position="48"/>
    </location>
</feature>
<organism evidence="2 3">
    <name type="scientific">Luteolibacter arcticus</name>
    <dbReference type="NCBI Taxonomy" id="1581411"/>
    <lineage>
        <taxon>Bacteria</taxon>
        <taxon>Pseudomonadati</taxon>
        <taxon>Verrucomicrobiota</taxon>
        <taxon>Verrucomicrobiia</taxon>
        <taxon>Verrucomicrobiales</taxon>
        <taxon>Verrucomicrobiaceae</taxon>
        <taxon>Luteolibacter</taxon>
    </lineage>
</organism>
<evidence type="ECO:0000256" key="1">
    <source>
        <dbReference type="SAM" id="MobiDB-lite"/>
    </source>
</evidence>